<feature type="non-terminal residue" evidence="5">
    <location>
        <position position="1"/>
    </location>
</feature>
<dbReference type="AlphaFoldDB" id="A0A165Z8X6"/>
<evidence type="ECO:0000256" key="3">
    <source>
        <dbReference type="ARBA" id="ARBA00022679"/>
    </source>
</evidence>
<keyword evidence="2" id="KW-0489">Methyltransferase</keyword>
<gene>
    <name evidence="5" type="ORF">EXIGLDRAFT_630171</name>
</gene>
<organism evidence="5 6">
    <name type="scientific">Exidia glandulosa HHB12029</name>
    <dbReference type="NCBI Taxonomy" id="1314781"/>
    <lineage>
        <taxon>Eukaryota</taxon>
        <taxon>Fungi</taxon>
        <taxon>Dikarya</taxon>
        <taxon>Basidiomycota</taxon>
        <taxon>Agaricomycotina</taxon>
        <taxon>Agaricomycetes</taxon>
        <taxon>Auriculariales</taxon>
        <taxon>Exidiaceae</taxon>
        <taxon>Exidia</taxon>
    </lineage>
</organism>
<keyword evidence="1" id="KW-0963">Cytoplasm</keyword>
<dbReference type="PANTHER" id="PTHR14614:SF10">
    <property type="entry name" value="PROTEIN N-TERMINAL AND LYSINE N-METHYLTRANSFERASE EFM7"/>
    <property type="match status" value="1"/>
</dbReference>
<protein>
    <recommendedName>
        <fullName evidence="7">Nicotinamide N-methyltransferase</fullName>
    </recommendedName>
</protein>
<proteinExistence type="predicted"/>
<dbReference type="EMBL" id="KV426482">
    <property type="protein sequence ID" value="KZV80429.1"/>
    <property type="molecule type" value="Genomic_DNA"/>
</dbReference>
<accession>A0A165Z8X6</accession>
<dbReference type="FunCoup" id="A0A165Z8X6">
    <property type="interactions" value="154"/>
</dbReference>
<dbReference type="Gene3D" id="3.40.50.150">
    <property type="entry name" value="Vaccinia Virus protein VP39"/>
    <property type="match status" value="1"/>
</dbReference>
<evidence type="ECO:0000313" key="5">
    <source>
        <dbReference type="EMBL" id="KZV80429.1"/>
    </source>
</evidence>
<dbReference type="OrthoDB" id="46564at2759"/>
<dbReference type="GO" id="GO:0005737">
    <property type="term" value="C:cytoplasm"/>
    <property type="evidence" value="ECO:0007669"/>
    <property type="project" value="TreeGrafter"/>
</dbReference>
<dbReference type="SUPFAM" id="SSF53335">
    <property type="entry name" value="S-adenosyl-L-methionine-dependent methyltransferases"/>
    <property type="match status" value="1"/>
</dbReference>
<dbReference type="PROSITE" id="PS51560">
    <property type="entry name" value="SAM_MT_NNT1"/>
    <property type="match status" value="1"/>
</dbReference>
<keyword evidence="3" id="KW-0808">Transferase</keyword>
<name>A0A165Z8X6_EXIGL</name>
<evidence type="ECO:0008006" key="7">
    <source>
        <dbReference type="Google" id="ProtNLM"/>
    </source>
</evidence>
<dbReference type="InterPro" id="IPR019410">
    <property type="entry name" value="Methyltransf_16"/>
</dbReference>
<dbReference type="GO" id="GO:0008757">
    <property type="term" value="F:S-adenosylmethionine-dependent methyltransferase activity"/>
    <property type="evidence" value="ECO:0007669"/>
    <property type="project" value="UniProtKB-ARBA"/>
</dbReference>
<evidence type="ECO:0000256" key="1">
    <source>
        <dbReference type="ARBA" id="ARBA00022490"/>
    </source>
</evidence>
<dbReference type="InterPro" id="IPR029063">
    <property type="entry name" value="SAM-dependent_MTases_sf"/>
</dbReference>
<evidence type="ECO:0000256" key="4">
    <source>
        <dbReference type="ARBA" id="ARBA00022691"/>
    </source>
</evidence>
<dbReference type="GO" id="GO:0032259">
    <property type="term" value="P:methylation"/>
    <property type="evidence" value="ECO:0007669"/>
    <property type="project" value="UniProtKB-KW"/>
</dbReference>
<keyword evidence="6" id="KW-1185">Reference proteome</keyword>
<dbReference type="Proteomes" id="UP000077266">
    <property type="component" value="Unassembled WGS sequence"/>
</dbReference>
<dbReference type="STRING" id="1314781.A0A165Z8X6"/>
<sequence length="248" mass="27473">EEERPPSPEPTVATFTRDSSRISSDDDWRELSIRLVGSHPLWGHHLWNAARSFASFLDLNSDVYCKGKRILELGAGGGLPGIVASLVGAESVVLTDYPDAALIDNLGQNVQCNVPPSTKCPVHVAGYIWGTDTAPLLSHSPDGFDLILMSDLIFNHSQHDALLTTCEKTLSKRAPAFVAATPSLLVFYTHHRPRLADRDLDFFAKATSRGWECEEIVTERMNPQVMFPEDAGDEEVRSTVHGWRIRRP</sequence>
<reference evidence="5 6" key="1">
    <citation type="journal article" date="2016" name="Mol. Biol. Evol.">
        <title>Comparative Genomics of Early-Diverging Mushroom-Forming Fungi Provides Insights into the Origins of Lignocellulose Decay Capabilities.</title>
        <authorList>
            <person name="Nagy L.G."/>
            <person name="Riley R."/>
            <person name="Tritt A."/>
            <person name="Adam C."/>
            <person name="Daum C."/>
            <person name="Floudas D."/>
            <person name="Sun H."/>
            <person name="Yadav J.S."/>
            <person name="Pangilinan J."/>
            <person name="Larsson K.H."/>
            <person name="Matsuura K."/>
            <person name="Barry K."/>
            <person name="Labutti K."/>
            <person name="Kuo R."/>
            <person name="Ohm R.A."/>
            <person name="Bhattacharya S.S."/>
            <person name="Shirouzu T."/>
            <person name="Yoshinaga Y."/>
            <person name="Martin F.M."/>
            <person name="Grigoriev I.V."/>
            <person name="Hibbett D.S."/>
        </authorList>
    </citation>
    <scope>NUCLEOTIDE SEQUENCE [LARGE SCALE GENOMIC DNA]</scope>
    <source>
        <strain evidence="5 6">HHB12029</strain>
    </source>
</reference>
<evidence type="ECO:0000313" key="6">
    <source>
        <dbReference type="Proteomes" id="UP000077266"/>
    </source>
</evidence>
<dbReference type="InParanoid" id="A0A165Z8X6"/>
<keyword evidence="4" id="KW-0949">S-adenosyl-L-methionine</keyword>
<dbReference type="InterPro" id="IPR025784">
    <property type="entry name" value="EFM7"/>
</dbReference>
<dbReference type="Pfam" id="PF10294">
    <property type="entry name" value="Methyltransf_16"/>
    <property type="match status" value="1"/>
</dbReference>
<evidence type="ECO:0000256" key="2">
    <source>
        <dbReference type="ARBA" id="ARBA00022603"/>
    </source>
</evidence>
<dbReference type="PANTHER" id="PTHR14614">
    <property type="entry name" value="HEPATOCELLULAR CARCINOMA-ASSOCIATED ANTIGEN"/>
    <property type="match status" value="1"/>
</dbReference>